<dbReference type="PANTHER" id="PTHR13593:SF143">
    <property type="entry name" value="PHOSPHATIDYLINOSITOL-SPECIFIC PHOSPHOLIPASE C X DOMAIN-CONTAINING PROTEIN"/>
    <property type="match status" value="1"/>
</dbReference>
<sequence length="452" mass="51060">MGETAYLSLINSTNADWEIVKSSSYQMNFWYFPEKITSKNAVQLTIERSGWISNDHDLDMGIAEYKLLDSKESRFQISAKYHKDKGRFLISIVFISLKADGNLPGSTLILGWKPDSLTTFILSGAEGNYTGTNLKTESWMYDNRKLLGDLPLKSICITGSHDAGMSKMTGGTAFGYECNTLTQSYDVLGQLNLGIRFFDIRPVISAAHYSTGHYSKVGFTWQGANGEPIQSIINGINSFTKNNNELIIIRLSHSLNTDLGNTSYRSFTQDEWDGLFGQLSKIKYRYYYQDDETDTPFSLANITLNKFTNNGANSAVLFVIRKDEKNKVDLGKRYKKGFFYLDDLNIYGKYSNTNDFRKMSDEQVKKMNKFAGYKYFLLYWTLTQSAAQATLCQLPGVASIKDLANYANQNLSAYPYIVMDSLSYPNIINVDNVLDKNITAFAVAINYKVHLA</sequence>
<proteinExistence type="predicted"/>
<dbReference type="Proteomes" id="UP000221980">
    <property type="component" value="Unassembled WGS sequence"/>
</dbReference>
<comment type="caution">
    <text evidence="1">The sequence shown here is derived from an EMBL/GenBank/DDBJ whole genome shotgun (WGS) entry which is preliminary data.</text>
</comment>
<dbReference type="AlphaFoldDB" id="A0A2D0JV94"/>
<keyword evidence="2" id="KW-1185">Reference proteome</keyword>
<dbReference type="EMBL" id="NITZ01000002">
    <property type="protein sequence ID" value="PHM50277.1"/>
    <property type="molecule type" value="Genomic_DNA"/>
</dbReference>
<reference evidence="1 2" key="1">
    <citation type="journal article" date="2017" name="Nat. Microbiol.">
        <title>Natural product diversity associated with the nematode symbionts Photorhabdus and Xenorhabdus.</title>
        <authorList>
            <person name="Tobias N.J."/>
            <person name="Wolff H."/>
            <person name="Djahanschiri B."/>
            <person name="Grundmann F."/>
            <person name="Kronenwerth M."/>
            <person name="Shi Y.M."/>
            <person name="Simonyi S."/>
            <person name="Grun P."/>
            <person name="Shapiro-Ilan D."/>
            <person name="Pidot S.J."/>
            <person name="Stinear T.P."/>
            <person name="Ebersberger I."/>
            <person name="Bode H.B."/>
        </authorList>
    </citation>
    <scope>NUCLEOTIDE SEQUENCE [LARGE SCALE GENOMIC DNA]</scope>
    <source>
        <strain evidence="1 2">DSM 17902</strain>
    </source>
</reference>
<protein>
    <recommendedName>
        <fullName evidence="3">Phosphatidylinositol diacylglycerol-lyase</fullName>
    </recommendedName>
</protein>
<dbReference type="RefSeq" id="WP_099112842.1">
    <property type="nucleotide sequence ID" value="NZ_CAWNQI010000051.1"/>
</dbReference>
<gene>
    <name evidence="1" type="ORF">Xmir_00456</name>
</gene>
<evidence type="ECO:0000313" key="2">
    <source>
        <dbReference type="Proteomes" id="UP000221980"/>
    </source>
</evidence>
<evidence type="ECO:0000313" key="1">
    <source>
        <dbReference type="EMBL" id="PHM50277.1"/>
    </source>
</evidence>
<dbReference type="PANTHER" id="PTHR13593">
    <property type="match status" value="1"/>
</dbReference>
<evidence type="ECO:0008006" key="3">
    <source>
        <dbReference type="Google" id="ProtNLM"/>
    </source>
</evidence>
<dbReference type="InterPro" id="IPR051057">
    <property type="entry name" value="PI-PLC_domain"/>
</dbReference>
<dbReference type="Gene3D" id="3.20.20.190">
    <property type="entry name" value="Phosphatidylinositol (PI) phosphodiesterase"/>
    <property type="match status" value="1"/>
</dbReference>
<name>A0A2D0JV94_9GAMM</name>
<accession>A0A2D0JV94</accession>
<dbReference type="GO" id="GO:0008081">
    <property type="term" value="F:phosphoric diester hydrolase activity"/>
    <property type="evidence" value="ECO:0007669"/>
    <property type="project" value="InterPro"/>
</dbReference>
<dbReference type="SUPFAM" id="SSF51695">
    <property type="entry name" value="PLC-like phosphodiesterases"/>
    <property type="match status" value="1"/>
</dbReference>
<dbReference type="GO" id="GO:0006629">
    <property type="term" value="P:lipid metabolic process"/>
    <property type="evidence" value="ECO:0007669"/>
    <property type="project" value="InterPro"/>
</dbReference>
<dbReference type="InterPro" id="IPR017946">
    <property type="entry name" value="PLC-like_Pdiesterase_TIM-brl"/>
</dbReference>
<dbReference type="OrthoDB" id="2079904at2"/>
<organism evidence="1 2">
    <name type="scientific">Xenorhabdus miraniensis</name>
    <dbReference type="NCBI Taxonomy" id="351674"/>
    <lineage>
        <taxon>Bacteria</taxon>
        <taxon>Pseudomonadati</taxon>
        <taxon>Pseudomonadota</taxon>
        <taxon>Gammaproteobacteria</taxon>
        <taxon>Enterobacterales</taxon>
        <taxon>Morganellaceae</taxon>
        <taxon>Xenorhabdus</taxon>
    </lineage>
</organism>